<sequence length="159" mass="17717">MNEKRYIRLDELDAGHPLRKHPIEATNLGVPDGYFDALPHQIQERVVTKQHGWSINWSWQRSVASLAGAGLVAALVWVTWPARQDSLGQESLADVSNTAITNYLDEQGVSSMDLADYTPIQQSFDSEAIETQLQDVNPEVIQEEIDLDVVAEDMANVNS</sequence>
<keyword evidence="2" id="KW-1185">Reference proteome</keyword>
<dbReference type="AlphaFoldDB" id="A0A7J5TUQ1"/>
<dbReference type="RefSeq" id="WP_152125822.1">
    <property type="nucleotide sequence ID" value="NZ_WELI01000009.1"/>
</dbReference>
<comment type="caution">
    <text evidence="1">The sequence shown here is derived from an EMBL/GenBank/DDBJ whole genome shotgun (WGS) entry which is preliminary data.</text>
</comment>
<evidence type="ECO:0000313" key="2">
    <source>
        <dbReference type="Proteomes" id="UP000488299"/>
    </source>
</evidence>
<gene>
    <name evidence="1" type="ORF">F5984_19050</name>
</gene>
<organism evidence="1 2">
    <name type="scientific">Rudanella paleaurantiibacter</name>
    <dbReference type="NCBI Taxonomy" id="2614655"/>
    <lineage>
        <taxon>Bacteria</taxon>
        <taxon>Pseudomonadati</taxon>
        <taxon>Bacteroidota</taxon>
        <taxon>Cytophagia</taxon>
        <taxon>Cytophagales</taxon>
        <taxon>Cytophagaceae</taxon>
        <taxon>Rudanella</taxon>
    </lineage>
</organism>
<reference evidence="1 2" key="1">
    <citation type="submission" date="2019-10" db="EMBL/GenBank/DDBJ databases">
        <title>Rudanella paleaurantiibacter sp. nov., isolated from sludge.</title>
        <authorList>
            <person name="Xu S.Q."/>
        </authorList>
    </citation>
    <scope>NUCLEOTIDE SEQUENCE [LARGE SCALE GENOMIC DNA]</scope>
    <source>
        <strain evidence="1 2">HX-22-17</strain>
    </source>
</reference>
<proteinExistence type="predicted"/>
<dbReference type="Proteomes" id="UP000488299">
    <property type="component" value="Unassembled WGS sequence"/>
</dbReference>
<dbReference type="EMBL" id="WELI01000009">
    <property type="protein sequence ID" value="KAB7727869.1"/>
    <property type="molecule type" value="Genomic_DNA"/>
</dbReference>
<name>A0A7J5TUQ1_9BACT</name>
<accession>A0A7J5TUQ1</accession>
<protein>
    <submittedName>
        <fullName evidence="1">Uncharacterized protein</fullName>
    </submittedName>
</protein>
<evidence type="ECO:0000313" key="1">
    <source>
        <dbReference type="EMBL" id="KAB7727869.1"/>
    </source>
</evidence>